<dbReference type="Gene3D" id="3.30.40.10">
    <property type="entry name" value="Zinc/RING finger domain, C3HC4 (zinc finger)"/>
    <property type="match status" value="2"/>
</dbReference>
<gene>
    <name evidence="6" type="primary">xaf1</name>
    <name evidence="6" type="ORF">DAT39_010674</name>
</gene>
<dbReference type="AlphaFoldDB" id="A0A8J4U3E8"/>
<keyword evidence="2 4" id="KW-0863">Zinc-finger</keyword>
<sequence length="211" mass="24027">NKEVGKTNLSMHEAHCQRFLCLCPNCDEQVPKDQLEEHQKEQHAEIQCKKCGMKMEKCKLLDHEANQCTERLQSCEYCQLDLPLRDLKEHIVVCGSRTERCPDCTQYVILKGQLQHAQTCTPVDFSFKTKSVNGNVKPLPANTLQEDEPEEIVDPGVSQATDSKPGDTTLSLSALQKKKQKEKMGWKDDDQISTCPHCHLTLPVNTLKWHE</sequence>
<dbReference type="OrthoDB" id="193703at2759"/>
<evidence type="ECO:0000256" key="2">
    <source>
        <dbReference type="ARBA" id="ARBA00022771"/>
    </source>
</evidence>
<protein>
    <submittedName>
        <fullName evidence="6">XIAP-associated factor 1</fullName>
    </submittedName>
</protein>
<keyword evidence="1 4" id="KW-0479">Metal-binding</keyword>
<keyword evidence="3 4" id="KW-0862">Zinc</keyword>
<evidence type="ECO:0000256" key="4">
    <source>
        <dbReference type="PROSITE-ProRule" id="PRU00207"/>
    </source>
</evidence>
<proteinExistence type="predicted"/>
<dbReference type="GO" id="GO:0008270">
    <property type="term" value="F:zinc ion binding"/>
    <property type="evidence" value="ECO:0007669"/>
    <property type="project" value="UniProtKB-KW"/>
</dbReference>
<organism evidence="6 7">
    <name type="scientific">Clarias magur</name>
    <name type="common">Asian catfish</name>
    <name type="synonym">Macropteronotus magur</name>
    <dbReference type="NCBI Taxonomy" id="1594786"/>
    <lineage>
        <taxon>Eukaryota</taxon>
        <taxon>Metazoa</taxon>
        <taxon>Chordata</taxon>
        <taxon>Craniata</taxon>
        <taxon>Vertebrata</taxon>
        <taxon>Euteleostomi</taxon>
        <taxon>Actinopterygii</taxon>
        <taxon>Neopterygii</taxon>
        <taxon>Teleostei</taxon>
        <taxon>Ostariophysi</taxon>
        <taxon>Siluriformes</taxon>
        <taxon>Clariidae</taxon>
        <taxon>Clarias</taxon>
    </lineage>
</organism>
<feature type="non-terminal residue" evidence="6">
    <location>
        <position position="211"/>
    </location>
</feature>
<feature type="domain" description="TRAF-type" evidence="5">
    <location>
        <begin position="12"/>
        <end position="88"/>
    </location>
</feature>
<name>A0A8J4U3E8_CLAMG</name>
<feature type="non-terminal residue" evidence="6">
    <location>
        <position position="1"/>
    </location>
</feature>
<dbReference type="SUPFAM" id="SSF49599">
    <property type="entry name" value="TRAF domain-like"/>
    <property type="match status" value="1"/>
</dbReference>
<dbReference type="InterPro" id="IPR013083">
    <property type="entry name" value="Znf_RING/FYVE/PHD"/>
</dbReference>
<dbReference type="InterPro" id="IPR051986">
    <property type="entry name" value="Innate_Immune_Apopt_Reg"/>
</dbReference>
<evidence type="ECO:0000256" key="1">
    <source>
        <dbReference type="ARBA" id="ARBA00022723"/>
    </source>
</evidence>
<evidence type="ECO:0000259" key="5">
    <source>
        <dbReference type="PROSITE" id="PS50145"/>
    </source>
</evidence>
<evidence type="ECO:0000313" key="7">
    <source>
        <dbReference type="Proteomes" id="UP000727407"/>
    </source>
</evidence>
<evidence type="ECO:0000256" key="3">
    <source>
        <dbReference type="ARBA" id="ARBA00022833"/>
    </source>
</evidence>
<dbReference type="InterPro" id="IPR001293">
    <property type="entry name" value="Znf_TRAF"/>
</dbReference>
<keyword evidence="7" id="KW-1185">Reference proteome</keyword>
<dbReference type="PROSITE" id="PS50145">
    <property type="entry name" value="ZF_TRAF"/>
    <property type="match status" value="1"/>
</dbReference>
<evidence type="ECO:0000313" key="6">
    <source>
        <dbReference type="EMBL" id="KAF5899603.1"/>
    </source>
</evidence>
<dbReference type="Proteomes" id="UP000727407">
    <property type="component" value="Unassembled WGS sequence"/>
</dbReference>
<dbReference type="PANTHER" id="PTHR16295:SF17">
    <property type="entry name" value="XIAP-ASSOCIATED FACTOR 1"/>
    <property type="match status" value="1"/>
</dbReference>
<comment type="caution">
    <text evidence="6">The sequence shown here is derived from an EMBL/GenBank/DDBJ whole genome shotgun (WGS) entry which is preliminary data.</text>
</comment>
<feature type="zinc finger region" description="TRAF-type" evidence="4">
    <location>
        <begin position="12"/>
        <end position="88"/>
    </location>
</feature>
<dbReference type="PANTHER" id="PTHR16295">
    <property type="entry name" value="TRAF-TYPE ZINC FINGER PROTEIN-RELATED"/>
    <property type="match status" value="1"/>
</dbReference>
<dbReference type="GO" id="GO:0005739">
    <property type="term" value="C:mitochondrion"/>
    <property type="evidence" value="ECO:0007669"/>
    <property type="project" value="TreeGrafter"/>
</dbReference>
<dbReference type="EMBL" id="QNUK01000162">
    <property type="protein sequence ID" value="KAF5899603.1"/>
    <property type="molecule type" value="Genomic_DNA"/>
</dbReference>
<reference evidence="6" key="1">
    <citation type="submission" date="2020-07" db="EMBL/GenBank/DDBJ databases">
        <title>Clarias magur genome sequencing, assembly and annotation.</title>
        <authorList>
            <person name="Kushwaha B."/>
            <person name="Kumar R."/>
            <person name="Das P."/>
            <person name="Joshi C.G."/>
            <person name="Kumar D."/>
            <person name="Nagpure N.S."/>
            <person name="Pandey M."/>
            <person name="Agarwal S."/>
            <person name="Srivastava S."/>
            <person name="Singh M."/>
            <person name="Sahoo L."/>
            <person name="Jayasankar P."/>
            <person name="Meher P.K."/>
            <person name="Koringa P.G."/>
            <person name="Iquebal M.A."/>
            <person name="Das S.P."/>
            <person name="Bit A."/>
            <person name="Patnaik S."/>
            <person name="Patel N."/>
            <person name="Shah T.M."/>
            <person name="Hinsu A."/>
            <person name="Jena J.K."/>
        </authorList>
    </citation>
    <scope>NUCLEOTIDE SEQUENCE</scope>
    <source>
        <strain evidence="6">CIFAMagur01</strain>
        <tissue evidence="6">Testis</tissue>
    </source>
</reference>
<accession>A0A8J4U3E8</accession>